<dbReference type="Pfam" id="PF00789">
    <property type="entry name" value="UBX"/>
    <property type="match status" value="1"/>
</dbReference>
<dbReference type="EMBL" id="JACGCM010001293">
    <property type="protein sequence ID" value="KAF6156890.1"/>
    <property type="molecule type" value="Genomic_DNA"/>
</dbReference>
<feature type="transmembrane region" description="Helical" evidence="1">
    <location>
        <begin position="184"/>
        <end position="206"/>
    </location>
</feature>
<proteinExistence type="predicted"/>
<name>A0A7J7MQ17_9MAGN</name>
<feature type="transmembrane region" description="Helical" evidence="1">
    <location>
        <begin position="162"/>
        <end position="178"/>
    </location>
</feature>
<gene>
    <name evidence="3" type="ORF">GIB67_000430</name>
</gene>
<evidence type="ECO:0000259" key="2">
    <source>
        <dbReference type="PROSITE" id="PS50033"/>
    </source>
</evidence>
<protein>
    <recommendedName>
        <fullName evidence="2">UBX domain-containing protein</fullName>
    </recommendedName>
</protein>
<dbReference type="InterPro" id="IPR029071">
    <property type="entry name" value="Ubiquitin-like_domsf"/>
</dbReference>
<feature type="domain" description="UBX" evidence="2">
    <location>
        <begin position="100"/>
        <end position="176"/>
    </location>
</feature>
<keyword evidence="4" id="KW-1185">Reference proteome</keyword>
<keyword evidence="1" id="KW-0812">Transmembrane</keyword>
<dbReference type="PANTHER" id="PTHR47557">
    <property type="entry name" value="PLANT UBX DOMAIN-CONTAINING PROTEIN 1"/>
    <property type="match status" value="1"/>
</dbReference>
<organism evidence="3 4">
    <name type="scientific">Kingdonia uniflora</name>
    <dbReference type="NCBI Taxonomy" id="39325"/>
    <lineage>
        <taxon>Eukaryota</taxon>
        <taxon>Viridiplantae</taxon>
        <taxon>Streptophyta</taxon>
        <taxon>Embryophyta</taxon>
        <taxon>Tracheophyta</taxon>
        <taxon>Spermatophyta</taxon>
        <taxon>Magnoliopsida</taxon>
        <taxon>Ranunculales</taxon>
        <taxon>Circaeasteraceae</taxon>
        <taxon>Kingdonia</taxon>
    </lineage>
</organism>
<reference evidence="3 4" key="1">
    <citation type="journal article" date="2020" name="IScience">
        <title>Genome Sequencing of the Endangered Kingdonia uniflora (Circaeasteraceae, Ranunculales) Reveals Potential Mechanisms of Evolutionary Specialization.</title>
        <authorList>
            <person name="Sun Y."/>
            <person name="Deng T."/>
            <person name="Zhang A."/>
            <person name="Moore M.J."/>
            <person name="Landis J.B."/>
            <person name="Lin N."/>
            <person name="Zhang H."/>
            <person name="Zhang X."/>
            <person name="Huang J."/>
            <person name="Zhang X."/>
            <person name="Sun H."/>
            <person name="Wang H."/>
        </authorList>
    </citation>
    <scope>NUCLEOTIDE SEQUENCE [LARGE SCALE GENOMIC DNA]</scope>
    <source>
        <strain evidence="3">TB1705</strain>
        <tissue evidence="3">Leaf</tissue>
    </source>
</reference>
<dbReference type="SUPFAM" id="SSF54236">
    <property type="entry name" value="Ubiquitin-like"/>
    <property type="match status" value="1"/>
</dbReference>
<dbReference type="GO" id="GO:0032984">
    <property type="term" value="P:protein-containing complex disassembly"/>
    <property type="evidence" value="ECO:0007669"/>
    <property type="project" value="InterPro"/>
</dbReference>
<dbReference type="GO" id="GO:0051117">
    <property type="term" value="F:ATPase binding"/>
    <property type="evidence" value="ECO:0007669"/>
    <property type="project" value="InterPro"/>
</dbReference>
<comment type="caution">
    <text evidence="3">The sequence shown here is derived from an EMBL/GenBank/DDBJ whole genome shotgun (WGS) entry which is preliminary data.</text>
</comment>
<dbReference type="AlphaFoldDB" id="A0A7J7MQ17"/>
<dbReference type="CDD" id="cd16118">
    <property type="entry name" value="UBX2_UBXN9"/>
    <property type="match status" value="1"/>
</dbReference>
<keyword evidence="1" id="KW-0472">Membrane</keyword>
<evidence type="ECO:0000256" key="1">
    <source>
        <dbReference type="SAM" id="Phobius"/>
    </source>
</evidence>
<evidence type="ECO:0000313" key="4">
    <source>
        <dbReference type="Proteomes" id="UP000541444"/>
    </source>
</evidence>
<dbReference type="PROSITE" id="PS50033">
    <property type="entry name" value="UBX"/>
    <property type="match status" value="1"/>
</dbReference>
<feature type="transmembrane region" description="Helical" evidence="1">
    <location>
        <begin position="300"/>
        <end position="317"/>
    </location>
</feature>
<dbReference type="Proteomes" id="UP000541444">
    <property type="component" value="Unassembled WGS sequence"/>
</dbReference>
<dbReference type="InterPro" id="IPR044232">
    <property type="entry name" value="PUX1"/>
</dbReference>
<dbReference type="Gene3D" id="3.10.20.90">
    <property type="entry name" value="Phosphatidylinositol 3-kinase Catalytic Subunit, Chain A, domain 1"/>
    <property type="match status" value="1"/>
</dbReference>
<dbReference type="OrthoDB" id="440781at2759"/>
<dbReference type="InterPro" id="IPR001012">
    <property type="entry name" value="UBX_dom"/>
</dbReference>
<dbReference type="PANTHER" id="PTHR47557:SF2">
    <property type="entry name" value="PLANT UBX DOMAIN-CONTAINING PROTEIN 1"/>
    <property type="match status" value="1"/>
</dbReference>
<evidence type="ECO:0000313" key="3">
    <source>
        <dbReference type="EMBL" id="KAF6156890.1"/>
    </source>
</evidence>
<keyword evidence="1" id="KW-1133">Transmembrane helix</keyword>
<accession>A0A7J7MQ17</accession>
<feature type="transmembrane region" description="Helical" evidence="1">
    <location>
        <begin position="259"/>
        <end position="280"/>
    </location>
</feature>
<sequence length="412" mass="46305">MRIGVSSTPKRRRLTNFDLMELEKSKAKITAAAEKLGREIRVFETSLSSATSQTSSNEEEPDDFYEFTAQDYYRVLSTKKEDNFLKTRKIREAEESSRRSRITKTIIRIRFPDNYTLEAKFHSSETFQNLIDLLTKVVARPEIPFYIYTTPPKKQIKDMSQAFYSAGFIPGAIVYFSYDLPKAMIPFTGLGVTSLGAWVTTLGLVFDDIVAILLIPATPSPLGCVVSFVPRASDPSSSIESPLVSASLGFRDPLNSSNFGSFGIVENVVVLRFVWFVLLWPRLPWPEAMMRQSEIQLEQYSISALINMVILLPLRFLKTAIPNLTITIGESILIIKAHNDLVKQMRDDSESVNSVPYLQDEILSLIGLDVIPEQAEIMQSLPETVAVGPSLDVAEVKTVEKKSAKPKWFKGR</sequence>